<protein>
    <submittedName>
        <fullName evidence="7">C-type cytochrome</fullName>
    </submittedName>
</protein>
<dbReference type="KEGG" id="mgk:FSB76_29345"/>
<dbReference type="Pfam" id="PF00034">
    <property type="entry name" value="Cytochrom_C"/>
    <property type="match status" value="1"/>
</dbReference>
<proteinExistence type="predicted"/>
<dbReference type="AlphaFoldDB" id="A0A5B8W7X3"/>
<dbReference type="SUPFAM" id="SSF46626">
    <property type="entry name" value="Cytochrome c"/>
    <property type="match status" value="2"/>
</dbReference>
<evidence type="ECO:0000256" key="5">
    <source>
        <dbReference type="SAM" id="MobiDB-lite"/>
    </source>
</evidence>
<dbReference type="Proteomes" id="UP000321362">
    <property type="component" value="Chromosome"/>
</dbReference>
<accession>A0A5B8W7X3</accession>
<feature type="region of interest" description="Disordered" evidence="5">
    <location>
        <begin position="288"/>
        <end position="316"/>
    </location>
</feature>
<name>A0A5B8W7X3_9SPHI</name>
<dbReference type="RefSeq" id="WP_147059863.1">
    <property type="nucleotide sequence ID" value="NZ_CP042437.1"/>
</dbReference>
<dbReference type="PROSITE" id="PS51257">
    <property type="entry name" value="PROKAR_LIPOPROTEIN"/>
    <property type="match status" value="1"/>
</dbReference>
<dbReference type="OrthoDB" id="9779283at2"/>
<dbReference type="InterPro" id="IPR009056">
    <property type="entry name" value="Cyt_c-like_dom"/>
</dbReference>
<keyword evidence="8" id="KW-1185">Reference proteome</keyword>
<dbReference type="InterPro" id="IPR036909">
    <property type="entry name" value="Cyt_c-like_dom_sf"/>
</dbReference>
<dbReference type="PANTHER" id="PTHR35008">
    <property type="entry name" value="BLL4482 PROTEIN-RELATED"/>
    <property type="match status" value="1"/>
</dbReference>
<dbReference type="PANTHER" id="PTHR35008:SF8">
    <property type="entry name" value="ALCOHOL DEHYDROGENASE CYTOCHROME C SUBUNIT"/>
    <property type="match status" value="1"/>
</dbReference>
<dbReference type="InterPro" id="IPR051459">
    <property type="entry name" value="Cytochrome_c-type_DH"/>
</dbReference>
<organism evidence="7 8">
    <name type="scientific">Mucilaginibacter ginsenosidivorax</name>
    <dbReference type="NCBI Taxonomy" id="862126"/>
    <lineage>
        <taxon>Bacteria</taxon>
        <taxon>Pseudomonadati</taxon>
        <taxon>Bacteroidota</taxon>
        <taxon>Sphingobacteriia</taxon>
        <taxon>Sphingobacteriales</taxon>
        <taxon>Sphingobacteriaceae</taxon>
        <taxon>Mucilaginibacter</taxon>
    </lineage>
</organism>
<dbReference type="GO" id="GO:0046872">
    <property type="term" value="F:metal ion binding"/>
    <property type="evidence" value="ECO:0007669"/>
    <property type="project" value="UniProtKB-KW"/>
</dbReference>
<feature type="domain" description="Cytochrome c" evidence="6">
    <location>
        <begin position="196"/>
        <end position="287"/>
    </location>
</feature>
<evidence type="ECO:0000256" key="3">
    <source>
        <dbReference type="ARBA" id="ARBA00023004"/>
    </source>
</evidence>
<dbReference type="PROSITE" id="PS51007">
    <property type="entry name" value="CYTC"/>
    <property type="match status" value="1"/>
</dbReference>
<dbReference type="GO" id="GO:0009055">
    <property type="term" value="F:electron transfer activity"/>
    <property type="evidence" value="ECO:0007669"/>
    <property type="project" value="InterPro"/>
</dbReference>
<evidence type="ECO:0000313" key="7">
    <source>
        <dbReference type="EMBL" id="QEC79863.1"/>
    </source>
</evidence>
<keyword evidence="3 4" id="KW-0408">Iron</keyword>
<evidence type="ECO:0000256" key="2">
    <source>
        <dbReference type="ARBA" id="ARBA00022723"/>
    </source>
</evidence>
<feature type="compositionally biased region" description="Basic and acidic residues" evidence="5">
    <location>
        <begin position="296"/>
        <end position="316"/>
    </location>
</feature>
<gene>
    <name evidence="7" type="ORF">FSB76_29345</name>
</gene>
<evidence type="ECO:0000256" key="4">
    <source>
        <dbReference type="PROSITE-ProRule" id="PRU00433"/>
    </source>
</evidence>
<reference evidence="7 8" key="1">
    <citation type="journal article" date="2013" name="J. Microbiol.">
        <title>Mucilaginibacter ginsenosidivorax sp. nov., with ginsenoside converting activity isolated from sediment.</title>
        <authorList>
            <person name="Kim J.K."/>
            <person name="Choi T.E."/>
            <person name="Liu Q.M."/>
            <person name="Park H.Y."/>
            <person name="Yi T.H."/>
            <person name="Yoon M.H."/>
            <person name="Kim S.C."/>
            <person name="Im W.T."/>
        </authorList>
    </citation>
    <scope>NUCLEOTIDE SEQUENCE [LARGE SCALE GENOMIC DNA]</scope>
    <source>
        <strain evidence="7 8">KHI28</strain>
    </source>
</reference>
<dbReference type="EMBL" id="CP042437">
    <property type="protein sequence ID" value="QEC79863.1"/>
    <property type="molecule type" value="Genomic_DNA"/>
</dbReference>
<keyword evidence="2 4" id="KW-0479">Metal-binding</keyword>
<dbReference type="Pfam" id="PF21342">
    <property type="entry name" value="SoxA-TsdA_cyt-c"/>
    <property type="match status" value="1"/>
</dbReference>
<keyword evidence="1 4" id="KW-0349">Heme</keyword>
<dbReference type="Gene3D" id="1.10.760.10">
    <property type="entry name" value="Cytochrome c-like domain"/>
    <property type="match status" value="2"/>
</dbReference>
<dbReference type="GO" id="GO:0020037">
    <property type="term" value="F:heme binding"/>
    <property type="evidence" value="ECO:0007669"/>
    <property type="project" value="InterPro"/>
</dbReference>
<evidence type="ECO:0000259" key="6">
    <source>
        <dbReference type="PROSITE" id="PS51007"/>
    </source>
</evidence>
<evidence type="ECO:0000256" key="1">
    <source>
        <dbReference type="ARBA" id="ARBA00022617"/>
    </source>
</evidence>
<evidence type="ECO:0000313" key="8">
    <source>
        <dbReference type="Proteomes" id="UP000321362"/>
    </source>
</evidence>
<sequence>MIKYIKVNKKYQYVVILFAIFVLANSVQLFSSCNANGGTPAGSADSVTTAADSLVSIDTAKIPHGKYGDAVKYGRQLMLHTAYYIGPNGVNGHYTGNKMNCTNCHRDAGTRPYAFNLVRSFKDYPQYRAREGRILSLAERINNCVMRPNLGRPLPLDSREMVSIMAYLKFLSDSSHVDARTKGLKNMTVELPDVAASSDHGEKLYAQHCERCHAKNGEGKMAFDNVAYQYPPVWGLLAYRPGSSMHRVVKLAQWLKANMPYDKTTPGTTFLTDAEALDIAAYINDDKKHQRPAAKTTKEEDYPNHEEKAIDYDKGPFKDPFSEQQHKYGPYKPIIDYWEGKGITPVI</sequence>